<feature type="transmembrane region" description="Helical" evidence="7">
    <location>
        <begin position="241"/>
        <end position="260"/>
    </location>
</feature>
<feature type="transmembrane region" description="Helical" evidence="7">
    <location>
        <begin position="75"/>
        <end position="94"/>
    </location>
</feature>
<evidence type="ECO:0000256" key="5">
    <source>
        <dbReference type="ARBA" id="ARBA00022989"/>
    </source>
</evidence>
<dbReference type="InterPro" id="IPR035906">
    <property type="entry name" value="MetI-like_sf"/>
</dbReference>
<dbReference type="PANTHER" id="PTHR43744">
    <property type="entry name" value="ABC TRANSPORTER PERMEASE PROTEIN MG189-RELATED-RELATED"/>
    <property type="match status" value="1"/>
</dbReference>
<comment type="caution">
    <text evidence="9">The sequence shown here is derived from an EMBL/GenBank/DDBJ whole genome shotgun (WGS) entry which is preliminary data.</text>
</comment>
<dbReference type="SUPFAM" id="SSF161098">
    <property type="entry name" value="MetI-like"/>
    <property type="match status" value="1"/>
</dbReference>
<feature type="transmembrane region" description="Helical" evidence="7">
    <location>
        <begin position="194"/>
        <end position="214"/>
    </location>
</feature>
<evidence type="ECO:0000313" key="9">
    <source>
        <dbReference type="EMBL" id="RIQ18990.1"/>
    </source>
</evidence>
<evidence type="ECO:0000256" key="2">
    <source>
        <dbReference type="ARBA" id="ARBA00022448"/>
    </source>
</evidence>
<dbReference type="OrthoDB" id="2063054at2"/>
<evidence type="ECO:0000259" key="8">
    <source>
        <dbReference type="PROSITE" id="PS50928"/>
    </source>
</evidence>
<keyword evidence="5 7" id="KW-1133">Transmembrane helix</keyword>
<feature type="transmembrane region" description="Helical" evidence="7">
    <location>
        <begin position="12"/>
        <end position="34"/>
    </location>
</feature>
<gene>
    <name evidence="9" type="ORF">DY240_20185</name>
</gene>
<organism evidence="9 10">
    <name type="scientific">Jiangella rhizosphaerae</name>
    <dbReference type="NCBI Taxonomy" id="2293569"/>
    <lineage>
        <taxon>Bacteria</taxon>
        <taxon>Bacillati</taxon>
        <taxon>Actinomycetota</taxon>
        <taxon>Actinomycetes</taxon>
        <taxon>Jiangellales</taxon>
        <taxon>Jiangellaceae</taxon>
        <taxon>Jiangella</taxon>
    </lineage>
</organism>
<evidence type="ECO:0000256" key="1">
    <source>
        <dbReference type="ARBA" id="ARBA00004651"/>
    </source>
</evidence>
<evidence type="ECO:0000256" key="4">
    <source>
        <dbReference type="ARBA" id="ARBA00022692"/>
    </source>
</evidence>
<sequence>MRPRSWAIPVRYVAMAAVALLFVGPFLILFTTALKPSDQQVFSFPPSLLPWPPAVDHLVEAWHAIPFGRYLLNSLIYVVATVPLYMTVSALTAYPLARYAFRGRQLCFYLILSILFLSPEVMLIPRFLVVSELGLTDTFLGVILPSGLSASGVFLLRQAFAAIPAELPDSARVDGANEFRIFWSVMLPQVRPTLAVLGIFGFVSVWNNFVWPLVVLKDSDKYPIALGLAYLDSTLGADARTVAAGALIALAPVVIVFLAMQRQFIEGMQGSMKG</sequence>
<dbReference type="GO" id="GO:0005886">
    <property type="term" value="C:plasma membrane"/>
    <property type="evidence" value="ECO:0007669"/>
    <property type="project" value="UniProtKB-SubCell"/>
</dbReference>
<comment type="similarity">
    <text evidence="7">Belongs to the binding-protein-dependent transport system permease family.</text>
</comment>
<accession>A0A418KM07</accession>
<feature type="domain" description="ABC transmembrane type-1" evidence="8">
    <location>
        <begin position="71"/>
        <end position="260"/>
    </location>
</feature>
<keyword evidence="2 7" id="KW-0813">Transport</keyword>
<keyword evidence="10" id="KW-1185">Reference proteome</keyword>
<evidence type="ECO:0000256" key="6">
    <source>
        <dbReference type="ARBA" id="ARBA00023136"/>
    </source>
</evidence>
<keyword evidence="4 7" id="KW-0812">Transmembrane</keyword>
<dbReference type="AlphaFoldDB" id="A0A418KM07"/>
<name>A0A418KM07_9ACTN</name>
<dbReference type="PROSITE" id="PS50928">
    <property type="entry name" value="ABC_TM1"/>
    <property type="match status" value="1"/>
</dbReference>
<feature type="transmembrane region" description="Helical" evidence="7">
    <location>
        <begin position="106"/>
        <end position="127"/>
    </location>
</feature>
<proteinExistence type="inferred from homology"/>
<dbReference type="PANTHER" id="PTHR43744:SF3">
    <property type="entry name" value="LACTOSE TRANSPORT SYSTEM PERMEASE PROTEIN LACG"/>
    <property type="match status" value="1"/>
</dbReference>
<dbReference type="RefSeq" id="WP_119661648.1">
    <property type="nucleotide sequence ID" value="NZ_QUAL01000184.1"/>
</dbReference>
<dbReference type="CDD" id="cd06261">
    <property type="entry name" value="TM_PBP2"/>
    <property type="match status" value="1"/>
</dbReference>
<protein>
    <submittedName>
        <fullName evidence="9">Carbohydrate ABC transporter permease</fullName>
    </submittedName>
</protein>
<dbReference type="Proteomes" id="UP000284057">
    <property type="component" value="Unassembled WGS sequence"/>
</dbReference>
<feature type="transmembrane region" description="Helical" evidence="7">
    <location>
        <begin position="139"/>
        <end position="156"/>
    </location>
</feature>
<dbReference type="GO" id="GO:0055085">
    <property type="term" value="P:transmembrane transport"/>
    <property type="evidence" value="ECO:0007669"/>
    <property type="project" value="InterPro"/>
</dbReference>
<dbReference type="EMBL" id="QUAL01000184">
    <property type="protein sequence ID" value="RIQ18990.1"/>
    <property type="molecule type" value="Genomic_DNA"/>
</dbReference>
<comment type="subcellular location">
    <subcellularLocation>
        <location evidence="1 7">Cell membrane</location>
        <topology evidence="1 7">Multi-pass membrane protein</topology>
    </subcellularLocation>
</comment>
<dbReference type="Gene3D" id="1.10.3720.10">
    <property type="entry name" value="MetI-like"/>
    <property type="match status" value="1"/>
</dbReference>
<dbReference type="InterPro" id="IPR000515">
    <property type="entry name" value="MetI-like"/>
</dbReference>
<evidence type="ECO:0000256" key="7">
    <source>
        <dbReference type="RuleBase" id="RU363032"/>
    </source>
</evidence>
<evidence type="ECO:0000256" key="3">
    <source>
        <dbReference type="ARBA" id="ARBA00022475"/>
    </source>
</evidence>
<reference evidence="9 10" key="1">
    <citation type="submission" date="2018-09" db="EMBL/GenBank/DDBJ databases">
        <title>Isolation, diversity and antifungal activity of actinobacteria from wheat.</title>
        <authorList>
            <person name="Han C."/>
        </authorList>
    </citation>
    <scope>NUCLEOTIDE SEQUENCE [LARGE SCALE GENOMIC DNA]</scope>
    <source>
        <strain evidence="9 10">NEAU-YY265</strain>
    </source>
</reference>
<evidence type="ECO:0000313" key="10">
    <source>
        <dbReference type="Proteomes" id="UP000284057"/>
    </source>
</evidence>
<dbReference type="Pfam" id="PF00528">
    <property type="entry name" value="BPD_transp_1"/>
    <property type="match status" value="1"/>
</dbReference>
<keyword evidence="6 7" id="KW-0472">Membrane</keyword>
<keyword evidence="3" id="KW-1003">Cell membrane</keyword>